<dbReference type="AlphaFoldDB" id="A0A9P7KNQ0"/>
<dbReference type="EMBL" id="JAGPUO010000019">
    <property type="protein sequence ID" value="KAG5656983.1"/>
    <property type="molecule type" value="Genomic_DNA"/>
</dbReference>
<organism evidence="4 5">
    <name type="scientific">Fusarium avenaceum</name>
    <dbReference type="NCBI Taxonomy" id="40199"/>
    <lineage>
        <taxon>Eukaryota</taxon>
        <taxon>Fungi</taxon>
        <taxon>Dikarya</taxon>
        <taxon>Ascomycota</taxon>
        <taxon>Pezizomycotina</taxon>
        <taxon>Sordariomycetes</taxon>
        <taxon>Hypocreomycetidae</taxon>
        <taxon>Hypocreales</taxon>
        <taxon>Nectriaceae</taxon>
        <taxon>Fusarium</taxon>
        <taxon>Fusarium tricinctum species complex</taxon>
    </lineage>
</organism>
<comment type="caution">
    <text evidence="4">The sequence shown here is derived from an EMBL/GenBank/DDBJ whole genome shotgun (WGS) entry which is preliminary data.</text>
</comment>
<accession>A0A9P7KNQ0</accession>
<sequence>MPCSTAKGITACTFIGGGVLARCMIDGLLDINDESNVVIRATGRRADHIKELTTRYPSLVVSLGNRSPILWDSPWQKLDKTPTAHVVFICTQPWATSDVCQDIRYVYSQWPIHPKPIFVTMCPGITTAQLESWLPEKASIVRTMPNTPVAVRQGATAMFANKAVTPQQASIVAGLFRAVSPQVSFVSQEEGIDVAASISGSSPAYFFKMLAALVEAGVSHGLSPDIASALVKQSSLGATIQSIQDRRSLQSLIDDVCVPGGSTEKAMWELEQGQFSAVVAAAVEKRATLRRCVSMHRDEEDWRFLEIFAGILVGLQIPTSDISTALEQGIKLEWEDVYDVVNPFGDRRGGKVNSVWTFDLHKGRIFLENSAHIYSAPLELSLQRPLTLDDFHPLDRENQTAESLQSLPEPYWDLKMDVAPRQRAFLGRILADFGHTWRHILRRQMNSTTFMKLAYAAVWISNMRFDIHERLGFEDLGVKRRGMYVWVTDLPKWDSPQSSFFQVGSTWFVFVQQIQEGIEMARDHARSLPQYTELEASPATYAILTLRQITLCKMVHGEAVWTRPEILFGDSPSDTAIDMMIWASDSSTTEPGPSRIHSLPVEIQDIILYYAASSSVSAGMLGCILD</sequence>
<dbReference type="InterPro" id="IPR029036">
    <property type="entry name" value="P5CR_dimer"/>
</dbReference>
<keyword evidence="5" id="KW-1185">Reference proteome</keyword>
<dbReference type="Proteomes" id="UP000782241">
    <property type="component" value="Unassembled WGS sequence"/>
</dbReference>
<evidence type="ECO:0000313" key="5">
    <source>
        <dbReference type="Proteomes" id="UP000782241"/>
    </source>
</evidence>
<dbReference type="PANTHER" id="PTHR11645:SF0">
    <property type="entry name" value="PYRROLINE-5-CARBOXYLATE REDUCTASE 3"/>
    <property type="match status" value="1"/>
</dbReference>
<dbReference type="SUPFAM" id="SSF51735">
    <property type="entry name" value="NAD(P)-binding Rossmann-fold domains"/>
    <property type="match status" value="1"/>
</dbReference>
<dbReference type="SUPFAM" id="SSF48179">
    <property type="entry name" value="6-phosphogluconate dehydrogenase C-terminal domain-like"/>
    <property type="match status" value="1"/>
</dbReference>
<dbReference type="InterPro" id="IPR036291">
    <property type="entry name" value="NAD(P)-bd_dom_sf"/>
</dbReference>
<dbReference type="Pfam" id="PF14748">
    <property type="entry name" value="P5CR_dimer"/>
    <property type="match status" value="1"/>
</dbReference>
<feature type="domain" description="Pyrroline-5-carboxylate reductase dimerisation" evidence="3">
    <location>
        <begin position="189"/>
        <end position="286"/>
    </location>
</feature>
<comment type="similarity">
    <text evidence="1">Belongs to the pyrroline-5-carboxylate reductase family.</text>
</comment>
<reference evidence="4" key="1">
    <citation type="submission" date="2021-04" db="EMBL/GenBank/DDBJ databases">
        <title>Draft genome of Fusarium avenaceum strain F156N33, isolated from an atmospheric sample in Virginia.</title>
        <authorList>
            <person name="Yang S."/>
            <person name="Vinatzer B.A."/>
            <person name="Coleman J."/>
        </authorList>
    </citation>
    <scope>NUCLEOTIDE SEQUENCE</scope>
    <source>
        <strain evidence="4">F156N33</strain>
    </source>
</reference>
<evidence type="ECO:0000313" key="4">
    <source>
        <dbReference type="EMBL" id="KAG5656983.1"/>
    </source>
</evidence>
<dbReference type="GO" id="GO:0004735">
    <property type="term" value="F:pyrroline-5-carboxylate reductase activity"/>
    <property type="evidence" value="ECO:0007669"/>
    <property type="project" value="InterPro"/>
</dbReference>
<evidence type="ECO:0000259" key="3">
    <source>
        <dbReference type="Pfam" id="PF14748"/>
    </source>
</evidence>
<evidence type="ECO:0000256" key="1">
    <source>
        <dbReference type="ARBA" id="ARBA00005525"/>
    </source>
</evidence>
<dbReference type="Gene3D" id="1.10.3730.10">
    <property type="entry name" value="ProC C-terminal domain-like"/>
    <property type="match status" value="1"/>
</dbReference>
<dbReference type="Gene3D" id="3.40.50.720">
    <property type="entry name" value="NAD(P)-binding Rossmann-like Domain"/>
    <property type="match status" value="1"/>
</dbReference>
<keyword evidence="2" id="KW-0560">Oxidoreductase</keyword>
<dbReference type="PANTHER" id="PTHR11645">
    <property type="entry name" value="PYRROLINE-5-CARBOXYLATE REDUCTASE"/>
    <property type="match status" value="1"/>
</dbReference>
<protein>
    <recommendedName>
        <fullName evidence="3">Pyrroline-5-carboxylate reductase dimerisation domain-containing protein</fullName>
    </recommendedName>
</protein>
<dbReference type="InterPro" id="IPR008927">
    <property type="entry name" value="6-PGluconate_DH-like_C_sf"/>
</dbReference>
<evidence type="ECO:0000256" key="2">
    <source>
        <dbReference type="ARBA" id="ARBA00023002"/>
    </source>
</evidence>
<dbReference type="HAMAP" id="MF_01925">
    <property type="entry name" value="P5C_reductase"/>
    <property type="match status" value="1"/>
</dbReference>
<name>A0A9P7KNQ0_9HYPO</name>
<dbReference type="InterPro" id="IPR000304">
    <property type="entry name" value="Pyrroline-COOH_reductase"/>
</dbReference>
<gene>
    <name evidence="4" type="ORF">KAF25_011152</name>
</gene>
<proteinExistence type="inferred from homology"/>
<dbReference type="GO" id="GO:0055129">
    <property type="term" value="P:L-proline biosynthetic process"/>
    <property type="evidence" value="ECO:0007669"/>
    <property type="project" value="TreeGrafter"/>
</dbReference>
<feature type="non-terminal residue" evidence="4">
    <location>
        <position position="1"/>
    </location>
</feature>